<evidence type="ECO:0000313" key="3">
    <source>
        <dbReference type="EMBL" id="ARJ69625.1"/>
    </source>
</evidence>
<dbReference type="PANTHER" id="PTHR46118">
    <property type="entry name" value="PROTEIN ABHD11"/>
    <property type="match status" value="1"/>
</dbReference>
<dbReference type="InterPro" id="IPR000639">
    <property type="entry name" value="Epox_hydrolase-like"/>
</dbReference>
<keyword evidence="4" id="KW-1185">Reference proteome</keyword>
<dbReference type="Gene3D" id="3.40.50.1820">
    <property type="entry name" value="alpha/beta hydrolase"/>
    <property type="match status" value="1"/>
</dbReference>
<dbReference type="OrthoDB" id="9808398at2"/>
<name>A0A1W6CXQ5_9RHOB</name>
<dbReference type="PRINTS" id="PR00111">
    <property type="entry name" value="ABHYDROLASE"/>
</dbReference>
<dbReference type="RefSeq" id="WP_085377740.1">
    <property type="nucleotide sequence ID" value="NZ_CP020612.1"/>
</dbReference>
<proteinExistence type="predicted"/>
<evidence type="ECO:0000313" key="4">
    <source>
        <dbReference type="Proteomes" id="UP000193017"/>
    </source>
</evidence>
<dbReference type="Proteomes" id="UP000193017">
    <property type="component" value="Chromosome"/>
</dbReference>
<sequence>MKLSTTVTGTPTPGLPPVVLVHGLFGQGRNLGVIARALADSRQVVSLDLRNHGDSPWSDEHDYDALAGDVAEVIADHGGQADVVGHSMGGKTALWLALTRPAMLRRLVVLDIAPVAYGHSQADMIDAMEGVDFASCASRGQADQALAATVEDHSVRAFLLQSLDLKASPPRWRMNLGALRAQMDRLTGFPEPGERRFDGAALVLAGGDSDYVGPEGEAAFHQLFPQAEIRRIAGTGHWLHAERPAEVAGLIADFLG</sequence>
<dbReference type="PANTHER" id="PTHR46118:SF4">
    <property type="entry name" value="PROTEIN ABHD11"/>
    <property type="match status" value="1"/>
</dbReference>
<evidence type="ECO:0000256" key="1">
    <source>
        <dbReference type="ARBA" id="ARBA00022801"/>
    </source>
</evidence>
<gene>
    <name evidence="3" type="ORF">B0A89_08305</name>
</gene>
<dbReference type="AlphaFoldDB" id="A0A1W6CXQ5"/>
<organism evidence="3 4">
    <name type="scientific">Paracoccus contaminans</name>
    <dbReference type="NCBI Taxonomy" id="1945662"/>
    <lineage>
        <taxon>Bacteria</taxon>
        <taxon>Pseudomonadati</taxon>
        <taxon>Pseudomonadota</taxon>
        <taxon>Alphaproteobacteria</taxon>
        <taxon>Rhodobacterales</taxon>
        <taxon>Paracoccaceae</taxon>
        <taxon>Paracoccus</taxon>
    </lineage>
</organism>
<reference evidence="3 4" key="1">
    <citation type="submission" date="2017-03" db="EMBL/GenBank/DDBJ databases">
        <title>Genome sequence of Paracoccus contaminans isolated from a water microcosm.</title>
        <authorList>
            <person name="Aurass P."/>
            <person name="Karste S."/>
            <person name="Trost E."/>
            <person name="Glaeser S.P."/>
            <person name="Kaempfer P."/>
            <person name="Flieger A."/>
        </authorList>
    </citation>
    <scope>NUCLEOTIDE SEQUENCE [LARGE SCALE GENOMIC DNA]</scope>
    <source>
        <strain evidence="4">RKI 16-01929T\LMG 29738T\CCM 8701T\CIP 111112T</strain>
    </source>
</reference>
<dbReference type="SUPFAM" id="SSF53474">
    <property type="entry name" value="alpha/beta-Hydrolases"/>
    <property type="match status" value="1"/>
</dbReference>
<dbReference type="PRINTS" id="PR00412">
    <property type="entry name" value="EPOXHYDRLASE"/>
</dbReference>
<dbReference type="KEGG" id="pcon:B0A89_08305"/>
<dbReference type="GO" id="GO:0016787">
    <property type="term" value="F:hydrolase activity"/>
    <property type="evidence" value="ECO:0007669"/>
    <property type="project" value="UniProtKB-KW"/>
</dbReference>
<accession>A0A1W6CXQ5</accession>
<keyword evidence="1 3" id="KW-0378">Hydrolase</keyword>
<evidence type="ECO:0000259" key="2">
    <source>
        <dbReference type="Pfam" id="PF00561"/>
    </source>
</evidence>
<dbReference type="InterPro" id="IPR029058">
    <property type="entry name" value="AB_hydrolase_fold"/>
</dbReference>
<protein>
    <submittedName>
        <fullName evidence="3">Alpha/beta hydrolase</fullName>
    </submittedName>
</protein>
<dbReference type="InterPro" id="IPR000073">
    <property type="entry name" value="AB_hydrolase_1"/>
</dbReference>
<dbReference type="STRING" id="1945662.B0A89_08305"/>
<dbReference type="EMBL" id="CP020612">
    <property type="protein sequence ID" value="ARJ69625.1"/>
    <property type="molecule type" value="Genomic_DNA"/>
</dbReference>
<dbReference type="Pfam" id="PF00561">
    <property type="entry name" value="Abhydrolase_1"/>
    <property type="match status" value="1"/>
</dbReference>
<feature type="domain" description="AB hydrolase-1" evidence="2">
    <location>
        <begin position="16"/>
        <end position="244"/>
    </location>
</feature>